<reference evidence="2 3" key="1">
    <citation type="submission" date="2019-02" db="EMBL/GenBank/DDBJ databases">
        <title>Deep-cultivation of Planctomycetes and their phenomic and genomic characterization uncovers novel biology.</title>
        <authorList>
            <person name="Wiegand S."/>
            <person name="Jogler M."/>
            <person name="Boedeker C."/>
            <person name="Pinto D."/>
            <person name="Vollmers J."/>
            <person name="Rivas-Marin E."/>
            <person name="Kohn T."/>
            <person name="Peeters S.H."/>
            <person name="Heuer A."/>
            <person name="Rast P."/>
            <person name="Oberbeckmann S."/>
            <person name="Bunk B."/>
            <person name="Jeske O."/>
            <person name="Meyerdierks A."/>
            <person name="Storesund J.E."/>
            <person name="Kallscheuer N."/>
            <person name="Luecker S."/>
            <person name="Lage O.M."/>
            <person name="Pohl T."/>
            <person name="Merkel B.J."/>
            <person name="Hornburger P."/>
            <person name="Mueller R.-W."/>
            <person name="Bruemmer F."/>
            <person name="Labrenz M."/>
            <person name="Spormann A.M."/>
            <person name="Op den Camp H."/>
            <person name="Overmann J."/>
            <person name="Amann R."/>
            <person name="Jetten M.S.M."/>
            <person name="Mascher T."/>
            <person name="Medema M.H."/>
            <person name="Devos D.P."/>
            <person name="Kaster A.-K."/>
            <person name="Ovreas L."/>
            <person name="Rohde M."/>
            <person name="Galperin M.Y."/>
            <person name="Jogler C."/>
        </authorList>
    </citation>
    <scope>NUCLEOTIDE SEQUENCE [LARGE SCALE GENOMIC DNA]</scope>
    <source>
        <strain evidence="2 3">HG15A2</strain>
    </source>
</reference>
<dbReference type="GO" id="GO:0000272">
    <property type="term" value="P:polysaccharide catabolic process"/>
    <property type="evidence" value="ECO:0007669"/>
    <property type="project" value="InterPro"/>
</dbReference>
<dbReference type="Gene3D" id="3.20.20.80">
    <property type="entry name" value="Glycosidases"/>
    <property type="match status" value="1"/>
</dbReference>
<dbReference type="AlphaFoldDB" id="A0A517MWE2"/>
<dbReference type="OrthoDB" id="244475at2"/>
<keyword evidence="1" id="KW-0732">Signal</keyword>
<dbReference type="Proteomes" id="UP000319852">
    <property type="component" value="Chromosome"/>
</dbReference>
<feature type="chain" id="PRO_5021744868" evidence="1">
    <location>
        <begin position="29"/>
        <end position="657"/>
    </location>
</feature>
<dbReference type="Gene3D" id="1.10.1330.10">
    <property type="entry name" value="Dockerin domain"/>
    <property type="match status" value="1"/>
</dbReference>
<dbReference type="CDD" id="cd14256">
    <property type="entry name" value="Dockerin_I"/>
    <property type="match status" value="1"/>
</dbReference>
<dbReference type="RefSeq" id="WP_145060450.1">
    <property type="nucleotide sequence ID" value="NZ_CP036263.1"/>
</dbReference>
<protein>
    <submittedName>
        <fullName evidence="2">Uncharacterized protein</fullName>
    </submittedName>
</protein>
<dbReference type="SUPFAM" id="SSF51445">
    <property type="entry name" value="(Trans)glycosidases"/>
    <property type="match status" value="1"/>
</dbReference>
<dbReference type="EMBL" id="CP036263">
    <property type="protein sequence ID" value="QDS99189.1"/>
    <property type="molecule type" value="Genomic_DNA"/>
</dbReference>
<gene>
    <name evidence="2" type="ORF">HG15A2_24810</name>
</gene>
<dbReference type="CDD" id="cd19608">
    <property type="entry name" value="GH113_mannanase-like"/>
    <property type="match status" value="1"/>
</dbReference>
<organism evidence="2 3">
    <name type="scientific">Adhaeretor mobilis</name>
    <dbReference type="NCBI Taxonomy" id="1930276"/>
    <lineage>
        <taxon>Bacteria</taxon>
        <taxon>Pseudomonadati</taxon>
        <taxon>Planctomycetota</taxon>
        <taxon>Planctomycetia</taxon>
        <taxon>Pirellulales</taxon>
        <taxon>Lacipirellulaceae</taxon>
        <taxon>Adhaeretor</taxon>
    </lineage>
</organism>
<sequence length="657" mass="70598" precursor="true">MSPNCHRLSISRLLLALCTLHLGQLASAGDPAVYEPGVDPGVGFNLVSWGNFGNGTQVWENAVQSAYDAGFDEVSLSPIRFYTPGSGSIATTSSSGPELSHVAAGVVRAKSLGMRVTVNPFVEPVGFSGWRGLYNPTPGSAESNTFWNDYQQYITDVATMAQTNGADSLTVGTELRGLTRNSGNNANWTSVINSANTAFSGSIGYAANWDNYHHPNVASTIWDHSAIDYVGIDSYFTNLLTNSQADASGSYPDAGFISTVESAWNNKLDNEILPFASSLQSGSGLPVEFTEVGYLPRNRTTVNPQNGSGALNQDEQNMAFEGLMRALDGRLASGEFLATHIWQWDMQGSGGSSWNMNPNGGNQPTNQQTAQWLSDFVGGTLTDHGDPPDHATQVLYSFENGVDGFYYPNFETQPASTLLQATSTGATHESHSLAITKPTAPWTWDARVEMGGEQLQTLQDALNDDIDKYVLEMDVTYVASDLPVGLADLNLHVSLETDLDDWNQAFPYADIDSPVDQLFEVEIPLSDFNLSAGIAWANLHLGFAGVFSGDATFYIDRIALTDTTFVAEDADFNEDGEVDGEDFLLWQRGSGTESGAALAQGDANGDGTVDALDLAVWQSQYGQASSSVSSLLSVPEPTSYWLLFCACSVLCRVRKSS</sequence>
<evidence type="ECO:0000313" key="3">
    <source>
        <dbReference type="Proteomes" id="UP000319852"/>
    </source>
</evidence>
<dbReference type="InterPro" id="IPR017853">
    <property type="entry name" value="GH"/>
</dbReference>
<dbReference type="KEGG" id="amob:HG15A2_24810"/>
<dbReference type="Pfam" id="PF00404">
    <property type="entry name" value="Dockerin_1"/>
    <property type="match status" value="1"/>
</dbReference>
<accession>A0A517MWE2</accession>
<dbReference type="GO" id="GO:0004553">
    <property type="term" value="F:hydrolase activity, hydrolyzing O-glycosyl compounds"/>
    <property type="evidence" value="ECO:0007669"/>
    <property type="project" value="InterPro"/>
</dbReference>
<evidence type="ECO:0000256" key="1">
    <source>
        <dbReference type="SAM" id="SignalP"/>
    </source>
</evidence>
<feature type="signal peptide" evidence="1">
    <location>
        <begin position="1"/>
        <end position="28"/>
    </location>
</feature>
<dbReference type="InterPro" id="IPR002105">
    <property type="entry name" value="Dockerin_1_rpt"/>
</dbReference>
<dbReference type="InterPro" id="IPR018247">
    <property type="entry name" value="EF_Hand_1_Ca_BS"/>
</dbReference>
<evidence type="ECO:0000313" key="2">
    <source>
        <dbReference type="EMBL" id="QDS99189.1"/>
    </source>
</evidence>
<proteinExistence type="predicted"/>
<dbReference type="InterPro" id="IPR036439">
    <property type="entry name" value="Dockerin_dom_sf"/>
</dbReference>
<name>A0A517MWE2_9BACT</name>
<keyword evidence="3" id="KW-1185">Reference proteome</keyword>
<dbReference type="InterPro" id="IPR055151">
    <property type="entry name" value="GH113"/>
</dbReference>
<dbReference type="Pfam" id="PF22612">
    <property type="entry name" value="GH113"/>
    <property type="match status" value="1"/>
</dbReference>
<dbReference type="SUPFAM" id="SSF63446">
    <property type="entry name" value="Type I dockerin domain"/>
    <property type="match status" value="1"/>
</dbReference>
<dbReference type="PROSITE" id="PS00018">
    <property type="entry name" value="EF_HAND_1"/>
    <property type="match status" value="2"/>
</dbReference>